<dbReference type="AlphaFoldDB" id="R7RRC9"/>
<dbReference type="Pfam" id="PF26011">
    <property type="entry name" value="Beta-barrel_RND_rel"/>
    <property type="match status" value="1"/>
</dbReference>
<dbReference type="Proteomes" id="UP000014923">
    <property type="component" value="Unassembled WGS sequence"/>
</dbReference>
<dbReference type="InterPro" id="IPR058729">
    <property type="entry name" value="Beta-barrel_RND-rel"/>
</dbReference>
<dbReference type="RefSeq" id="WP_018661394.1">
    <property type="nucleotide sequence ID" value="NZ_HF952018.1"/>
</dbReference>
<dbReference type="HOGENOM" id="CLU_997239_0_0_9"/>
<sequence>MIKKQFLIKYVIVIAVLSAVLVSVLALHDGYKTVKIQKNVYEDRTYFEGIYFMNEIVLKTQTVENKKLKVENGDVVKKGKVIYEDIISPIQGKVLLYVDGNENKFKIENIKAIKKEDISNLKNIKVTEGIKVVDNSTWNLCIVANKDELKTLKKGGEIFIEVNSNQYACTIKDYFIKDENIFIVLTTKYDIPEFNLQRYFNGYIIKVRYYGFILPRDSVVDYEGKRGVFVKRGEYVYFTPININHMDYKICVTTDEILKDNDEVIINPKGLRDKQKIKR</sequence>
<protein>
    <submittedName>
        <fullName evidence="2">Membrane-fusion protein</fullName>
    </submittedName>
</protein>
<dbReference type="OrthoDB" id="1954519at2"/>
<accession>R7RRC9</accession>
<evidence type="ECO:0000313" key="3">
    <source>
        <dbReference type="Proteomes" id="UP000014923"/>
    </source>
</evidence>
<dbReference type="eggNOG" id="COG0845">
    <property type="taxonomic scope" value="Bacteria"/>
</dbReference>
<evidence type="ECO:0000259" key="1">
    <source>
        <dbReference type="Pfam" id="PF26011"/>
    </source>
</evidence>
<dbReference type="EMBL" id="CAVN010000091">
    <property type="protein sequence ID" value="CDF57853.1"/>
    <property type="molecule type" value="Genomic_DNA"/>
</dbReference>
<evidence type="ECO:0000313" key="2">
    <source>
        <dbReference type="EMBL" id="CDF57853.1"/>
    </source>
</evidence>
<name>R7RRC9_9CLOT</name>
<keyword evidence="3" id="KW-1185">Reference proteome</keyword>
<gene>
    <name evidence="2" type="ORF">TCEL_01767</name>
</gene>
<comment type="caution">
    <text evidence="2">The sequence shown here is derived from an EMBL/GenBank/DDBJ whole genome shotgun (WGS) entry which is preliminary data.</text>
</comment>
<proteinExistence type="predicted"/>
<reference evidence="2" key="1">
    <citation type="submission" date="2013-03" db="EMBL/GenBank/DDBJ databases">
        <title>Draft genome sequence of the hydrogen-ethanol-producing anaerobic alkalithermophilic Caloramator celere.</title>
        <authorList>
            <person name="Ciranna A."/>
            <person name="Larjo A."/>
            <person name="Kivisto A."/>
            <person name="Santala V."/>
            <person name="Roos C."/>
            <person name="Karp M."/>
        </authorList>
    </citation>
    <scope>NUCLEOTIDE SEQUENCE [LARGE SCALE GENOMIC DNA]</scope>
    <source>
        <strain evidence="2">DSM 8682</strain>
    </source>
</reference>
<organism evidence="2 3">
    <name type="scientific">Thermobrachium celere DSM 8682</name>
    <dbReference type="NCBI Taxonomy" id="941824"/>
    <lineage>
        <taxon>Bacteria</taxon>
        <taxon>Bacillati</taxon>
        <taxon>Bacillota</taxon>
        <taxon>Clostridia</taxon>
        <taxon>Eubacteriales</taxon>
        <taxon>Clostridiaceae</taxon>
        <taxon>Thermobrachium</taxon>
    </lineage>
</organism>
<feature type="domain" description="RND related beta-barrel" evidence="1">
    <location>
        <begin position="138"/>
        <end position="207"/>
    </location>
</feature>